<dbReference type="InterPro" id="IPR017551">
    <property type="entry name" value="TriPribosyl-deP-CoA_syn_CitG"/>
</dbReference>
<sequence>MMAEVELCEKLGKDAVLALLLEVSASPKPGLVDRFNRGAHKDMDFFTFMESSASLSSYFVTCARLGAESRGDHPQELFNSLRPLGMAAEQAMFDATGGVNTHKGLVFSLGIICAAAACGMVEEQRARADADALCERISRMTAGLCSRELDSLKKTEGLTNGEALYRKFGLKGIRGEVENGFPTVRNCSLPAFRHLKSEGACHMNDRCVQTLLHLMAVNEDTNIVARHDMDTLAFVQGQAQRVLAAGGMLTDRGRQMVYELDEDFIKRNISPGGSADLLAVTIMLDRICSEGTERASVLRED</sequence>
<dbReference type="GO" id="GO:0016757">
    <property type="term" value="F:glycosyltransferase activity"/>
    <property type="evidence" value="ECO:0007669"/>
    <property type="project" value="UniProtKB-KW"/>
</dbReference>
<evidence type="ECO:0000256" key="1">
    <source>
        <dbReference type="ARBA" id="ARBA00001210"/>
    </source>
</evidence>
<evidence type="ECO:0000313" key="7">
    <source>
        <dbReference type="Proteomes" id="UP000266177"/>
    </source>
</evidence>
<organism evidence="6 7">
    <name type="scientific">Paenibacillus thiaminolyticus</name>
    <name type="common">Bacillus thiaminolyticus</name>
    <dbReference type="NCBI Taxonomy" id="49283"/>
    <lineage>
        <taxon>Bacteria</taxon>
        <taxon>Bacillati</taxon>
        <taxon>Bacillota</taxon>
        <taxon>Bacilli</taxon>
        <taxon>Bacillales</taxon>
        <taxon>Paenibacillaceae</taxon>
        <taxon>Paenibacillus</taxon>
    </lineage>
</organism>
<dbReference type="Gene3D" id="1.10.4200.10">
    <property type="entry name" value="Triphosphoribosyl-dephospho-CoA protein"/>
    <property type="match status" value="1"/>
</dbReference>
<dbReference type="PANTHER" id="PTHR30201">
    <property type="entry name" value="TRIPHOSPHORIBOSYL-DEPHOSPHO-COA SYNTHASE"/>
    <property type="match status" value="1"/>
</dbReference>
<dbReference type="Pfam" id="PF01874">
    <property type="entry name" value="CitG"/>
    <property type="match status" value="1"/>
</dbReference>
<dbReference type="Proteomes" id="UP000266177">
    <property type="component" value="Unassembled WGS sequence"/>
</dbReference>
<gene>
    <name evidence="5 6" type="primary">citG</name>
    <name evidence="6" type="ORF">DQX05_01845</name>
</gene>
<dbReference type="OrthoDB" id="114886at2"/>
<dbReference type="GO" id="GO:0046917">
    <property type="term" value="F:triphosphoribosyl-dephospho-CoA synthase activity"/>
    <property type="evidence" value="ECO:0007669"/>
    <property type="project" value="UniProtKB-UniRule"/>
</dbReference>
<proteinExistence type="inferred from homology"/>
<accession>A0A3A3GNI5</accession>
<evidence type="ECO:0000256" key="3">
    <source>
        <dbReference type="ARBA" id="ARBA00022741"/>
    </source>
</evidence>
<dbReference type="RefSeq" id="WP_119790360.1">
    <property type="nucleotide sequence ID" value="NZ_QYZD01000001.1"/>
</dbReference>
<dbReference type="GO" id="GO:0005524">
    <property type="term" value="F:ATP binding"/>
    <property type="evidence" value="ECO:0007669"/>
    <property type="project" value="UniProtKB-KW"/>
</dbReference>
<evidence type="ECO:0000256" key="4">
    <source>
        <dbReference type="ARBA" id="ARBA00022840"/>
    </source>
</evidence>
<evidence type="ECO:0000256" key="5">
    <source>
        <dbReference type="HAMAP-Rule" id="MF_00397"/>
    </source>
</evidence>
<comment type="catalytic activity">
    <reaction evidence="1 5">
        <text>3'-dephospho-CoA + ATP = 2'-(5''-triphospho-alpha-D-ribosyl)-3'-dephospho-CoA + adenine</text>
        <dbReference type="Rhea" id="RHEA:15117"/>
        <dbReference type="ChEBI" id="CHEBI:16708"/>
        <dbReference type="ChEBI" id="CHEBI:30616"/>
        <dbReference type="ChEBI" id="CHEBI:57328"/>
        <dbReference type="ChEBI" id="CHEBI:61378"/>
        <dbReference type="EC" id="2.4.2.52"/>
    </reaction>
</comment>
<evidence type="ECO:0000256" key="2">
    <source>
        <dbReference type="ARBA" id="ARBA00022679"/>
    </source>
</evidence>
<dbReference type="InterPro" id="IPR002736">
    <property type="entry name" value="CitG"/>
</dbReference>
<keyword evidence="2 5" id="KW-0808">Transferase</keyword>
<keyword evidence="4 5" id="KW-0067">ATP-binding</keyword>
<dbReference type="NCBIfam" id="TIGR03132">
    <property type="entry name" value="malonate_mdcB"/>
    <property type="match status" value="1"/>
</dbReference>
<dbReference type="InterPro" id="IPR017555">
    <property type="entry name" value="TriPribosyl-deP-CoA_syn"/>
</dbReference>
<evidence type="ECO:0000313" key="6">
    <source>
        <dbReference type="EMBL" id="RJG26794.1"/>
    </source>
</evidence>
<comment type="similarity">
    <text evidence="5">Belongs to the CitG/MdcB family.</text>
</comment>
<dbReference type="GO" id="GO:0051191">
    <property type="term" value="P:prosthetic group biosynthetic process"/>
    <property type="evidence" value="ECO:0007669"/>
    <property type="project" value="TreeGrafter"/>
</dbReference>
<protein>
    <recommendedName>
        <fullName evidence="5">Probable 2-(5''-triphosphoribosyl)-3'-dephosphocoenzyme-A synthase</fullName>
        <shortName evidence="5">2-(5''-triphosphoribosyl)-3'-dephospho-CoA synthase</shortName>
        <ecNumber evidence="5">2.4.2.52</ecNumber>
    </recommendedName>
</protein>
<dbReference type="HAMAP" id="MF_00397">
    <property type="entry name" value="CitG"/>
    <property type="match status" value="1"/>
</dbReference>
<dbReference type="PANTHER" id="PTHR30201:SF2">
    <property type="entry name" value="2-(5''-TRIPHOSPHORIBOSYL)-3'-DEPHOSPHOCOENZYME-A SYNTHASE"/>
    <property type="match status" value="1"/>
</dbReference>
<comment type="caution">
    <text evidence="6">The sequence shown here is derived from an EMBL/GenBank/DDBJ whole genome shotgun (WGS) entry which is preliminary data.</text>
</comment>
<dbReference type="AlphaFoldDB" id="A0A3A3GNI5"/>
<dbReference type="NCBIfam" id="TIGR03125">
    <property type="entry name" value="citrate_citG"/>
    <property type="match status" value="1"/>
</dbReference>
<keyword evidence="6" id="KW-0328">Glycosyltransferase</keyword>
<reference evidence="6 7" key="1">
    <citation type="submission" date="2018-09" db="EMBL/GenBank/DDBJ databases">
        <title>Paenibacillus SK2017-BO5.</title>
        <authorList>
            <person name="Piskunova J.V."/>
            <person name="Dubiley S.A."/>
            <person name="Severinov K.V."/>
        </authorList>
    </citation>
    <scope>NUCLEOTIDE SEQUENCE [LARGE SCALE GENOMIC DNA]</scope>
    <source>
        <strain evidence="6 7">BO5</strain>
    </source>
</reference>
<dbReference type="EMBL" id="QYZD01000001">
    <property type="protein sequence ID" value="RJG26794.1"/>
    <property type="molecule type" value="Genomic_DNA"/>
</dbReference>
<name>A0A3A3GNI5_PANTH</name>
<keyword evidence="3 5" id="KW-0547">Nucleotide-binding</keyword>
<dbReference type="EC" id="2.4.2.52" evidence="5"/>